<dbReference type="EMBL" id="CP030073">
    <property type="protein sequence ID" value="AWW36354.1"/>
    <property type="molecule type" value="Genomic_DNA"/>
</dbReference>
<proteinExistence type="predicted"/>
<evidence type="ECO:0000313" key="2">
    <source>
        <dbReference type="Proteomes" id="UP000249616"/>
    </source>
</evidence>
<organism evidence="1 2">
    <name type="scientific">Streptomyces cadmiisoli</name>
    <dbReference type="NCBI Taxonomy" id="2184053"/>
    <lineage>
        <taxon>Bacteria</taxon>
        <taxon>Bacillati</taxon>
        <taxon>Actinomycetota</taxon>
        <taxon>Actinomycetes</taxon>
        <taxon>Kitasatosporales</taxon>
        <taxon>Streptomycetaceae</taxon>
        <taxon>Streptomyces</taxon>
        <taxon>Streptomyces aurantiacus group</taxon>
    </lineage>
</organism>
<accession>A0A2Z4IUC9</accession>
<name>A0A2Z4IUC9_9ACTN</name>
<protein>
    <submittedName>
        <fullName evidence="1">Uncharacterized protein</fullName>
    </submittedName>
</protein>
<sequence length="108" mass="11735">MVNQGLITRELASDGVYSLTVDKGYVPGPNWARAIADASDPTWLPEPVAVIVGRDYHVGGQGSDEAEYALRPRCQTKAVIVNYPEAFAADEEVRKPFRDGIAAWNESG</sequence>
<dbReference type="Proteomes" id="UP000249616">
    <property type="component" value="Chromosome"/>
</dbReference>
<dbReference type="RefSeq" id="WP_112438214.1">
    <property type="nucleotide sequence ID" value="NZ_CP030073.1"/>
</dbReference>
<keyword evidence="2" id="KW-1185">Reference proteome</keyword>
<dbReference type="AlphaFoldDB" id="A0A2Z4IUC9"/>
<evidence type="ECO:0000313" key="1">
    <source>
        <dbReference type="EMBL" id="AWW36354.1"/>
    </source>
</evidence>
<reference evidence="1 2" key="1">
    <citation type="journal article" date="2019" name="Int. J. Syst. Evol. Microbiol.">
        <title>Streptomyces cadmiisoli sp. nov., a novel actinomycete isolated from cadmium-contaminated soil.</title>
        <authorList>
            <person name="Li K."/>
            <person name="Tang X."/>
            <person name="Zhao J."/>
            <person name="Guo Y."/>
            <person name="Tang Y."/>
            <person name="Gao J."/>
        </authorList>
    </citation>
    <scope>NUCLEOTIDE SEQUENCE [LARGE SCALE GENOMIC DNA]</scope>
    <source>
        <strain evidence="1 2">ZFG47</strain>
    </source>
</reference>
<gene>
    <name evidence="1" type="ORF">DN051_06620</name>
</gene>
<dbReference type="KEGG" id="scad:DN051_06620"/>